<evidence type="ECO:0000313" key="2">
    <source>
        <dbReference type="Proteomes" id="UP000785679"/>
    </source>
</evidence>
<comment type="caution">
    <text evidence="1">The sequence shown here is derived from an EMBL/GenBank/DDBJ whole genome shotgun (WGS) entry which is preliminary data.</text>
</comment>
<reference evidence="1" key="1">
    <citation type="submission" date="2019-06" db="EMBL/GenBank/DDBJ databases">
        <authorList>
            <person name="Zheng W."/>
        </authorList>
    </citation>
    <scope>NUCLEOTIDE SEQUENCE</scope>
    <source>
        <strain evidence="1">QDHG01</strain>
    </source>
</reference>
<dbReference type="AlphaFoldDB" id="A0A8J8N939"/>
<proteinExistence type="predicted"/>
<keyword evidence="2" id="KW-1185">Reference proteome</keyword>
<organism evidence="1 2">
    <name type="scientific">Halteria grandinella</name>
    <dbReference type="NCBI Taxonomy" id="5974"/>
    <lineage>
        <taxon>Eukaryota</taxon>
        <taxon>Sar</taxon>
        <taxon>Alveolata</taxon>
        <taxon>Ciliophora</taxon>
        <taxon>Intramacronucleata</taxon>
        <taxon>Spirotrichea</taxon>
        <taxon>Stichotrichia</taxon>
        <taxon>Sporadotrichida</taxon>
        <taxon>Halteriidae</taxon>
        <taxon>Halteria</taxon>
    </lineage>
</organism>
<dbReference type="EMBL" id="RRYP01034708">
    <property type="protein sequence ID" value="TNV70628.1"/>
    <property type="molecule type" value="Genomic_DNA"/>
</dbReference>
<evidence type="ECO:0000313" key="1">
    <source>
        <dbReference type="EMBL" id="TNV70628.1"/>
    </source>
</evidence>
<sequence>MKSLGLDQQKFYCNTEIFLYETCKNQLEGINKQMYDPDTVNPCLKYQTKMDKCKNGVKENERKILDNCWKHFYDIFKCSESWREQNDTQREYPCQKENDVIMDCITNVVGKSIKDDQL</sequence>
<protein>
    <submittedName>
        <fullName evidence="1">Uncharacterized protein</fullName>
    </submittedName>
</protein>
<name>A0A8J8N939_HALGN</name>
<accession>A0A8J8N939</accession>
<dbReference type="Proteomes" id="UP000785679">
    <property type="component" value="Unassembled WGS sequence"/>
</dbReference>
<gene>
    <name evidence="1" type="ORF">FGO68_gene5748</name>
</gene>